<feature type="transmembrane region" description="Helical" evidence="6">
    <location>
        <begin position="40"/>
        <end position="57"/>
    </location>
</feature>
<accession>A0A1I1UZ84</accession>
<comment type="subcellular location">
    <subcellularLocation>
        <location evidence="1">Membrane</location>
        <topology evidence="1">Multi-pass membrane protein</topology>
    </subcellularLocation>
</comment>
<proteinExistence type="inferred from homology"/>
<evidence type="ECO:0000256" key="4">
    <source>
        <dbReference type="ARBA" id="ARBA00022989"/>
    </source>
</evidence>
<feature type="domain" description="GtrA/DPMS transmembrane" evidence="7">
    <location>
        <begin position="10"/>
        <end position="121"/>
    </location>
</feature>
<reference evidence="9" key="1">
    <citation type="submission" date="2016-10" db="EMBL/GenBank/DDBJ databases">
        <authorList>
            <person name="Varghese N."/>
            <person name="Submissions S."/>
        </authorList>
    </citation>
    <scope>NUCLEOTIDE SEQUENCE [LARGE SCALE GENOMIC DNA]</scope>
    <source>
        <strain evidence="9">CGMCC 1.10370</strain>
    </source>
</reference>
<keyword evidence="3 6" id="KW-0812">Transmembrane</keyword>
<evidence type="ECO:0000256" key="6">
    <source>
        <dbReference type="SAM" id="Phobius"/>
    </source>
</evidence>
<feature type="transmembrane region" description="Helical" evidence="6">
    <location>
        <begin position="96"/>
        <end position="114"/>
    </location>
</feature>
<dbReference type="Proteomes" id="UP000199672">
    <property type="component" value="Unassembled WGS sequence"/>
</dbReference>
<name>A0A1I1UZ84_9FLAO</name>
<keyword evidence="5 6" id="KW-0472">Membrane</keyword>
<dbReference type="Pfam" id="PF04138">
    <property type="entry name" value="GtrA_DPMS_TM"/>
    <property type="match status" value="1"/>
</dbReference>
<dbReference type="InterPro" id="IPR051401">
    <property type="entry name" value="GtrA_CellWall_Glycosyl"/>
</dbReference>
<evidence type="ECO:0000313" key="8">
    <source>
        <dbReference type="EMBL" id="SFD73340.1"/>
    </source>
</evidence>
<feature type="transmembrane region" description="Helical" evidence="6">
    <location>
        <begin position="69"/>
        <end position="90"/>
    </location>
</feature>
<evidence type="ECO:0000256" key="3">
    <source>
        <dbReference type="ARBA" id="ARBA00022692"/>
    </source>
</evidence>
<dbReference type="GO" id="GO:0005886">
    <property type="term" value="C:plasma membrane"/>
    <property type="evidence" value="ECO:0007669"/>
    <property type="project" value="TreeGrafter"/>
</dbReference>
<dbReference type="STRING" id="739143.SAMN05216297_111146"/>
<dbReference type="OrthoDB" id="1448110at2"/>
<gene>
    <name evidence="8" type="ORF">SAMN05216297_111146</name>
</gene>
<dbReference type="PANTHER" id="PTHR38459:SF6">
    <property type="entry name" value="ARABINOGALACTAN BIOSYNTHESIS RECRUITING PROTEIN RV3789"/>
    <property type="match status" value="1"/>
</dbReference>
<dbReference type="EMBL" id="FOMH01000011">
    <property type="protein sequence ID" value="SFD73340.1"/>
    <property type="molecule type" value="Genomic_DNA"/>
</dbReference>
<organism evidence="8 9">
    <name type="scientific">Flavobacterium phragmitis</name>
    <dbReference type="NCBI Taxonomy" id="739143"/>
    <lineage>
        <taxon>Bacteria</taxon>
        <taxon>Pseudomonadati</taxon>
        <taxon>Bacteroidota</taxon>
        <taxon>Flavobacteriia</taxon>
        <taxon>Flavobacteriales</taxon>
        <taxon>Flavobacteriaceae</taxon>
        <taxon>Flavobacterium</taxon>
    </lineage>
</organism>
<protein>
    <submittedName>
        <fullName evidence="8">Putative flippase GtrA (Transmembrane translocase of bactoprenol-linked glucose)</fullName>
    </submittedName>
</protein>
<dbReference type="AlphaFoldDB" id="A0A1I1UZ84"/>
<keyword evidence="4 6" id="KW-1133">Transmembrane helix</keyword>
<evidence type="ECO:0000313" key="9">
    <source>
        <dbReference type="Proteomes" id="UP000199672"/>
    </source>
</evidence>
<evidence type="ECO:0000259" key="7">
    <source>
        <dbReference type="Pfam" id="PF04138"/>
    </source>
</evidence>
<comment type="similarity">
    <text evidence="2">Belongs to the GtrA family.</text>
</comment>
<keyword evidence="9" id="KW-1185">Reference proteome</keyword>
<evidence type="ECO:0000256" key="1">
    <source>
        <dbReference type="ARBA" id="ARBA00004141"/>
    </source>
</evidence>
<dbReference type="GO" id="GO:0000271">
    <property type="term" value="P:polysaccharide biosynthetic process"/>
    <property type="evidence" value="ECO:0007669"/>
    <property type="project" value="InterPro"/>
</dbReference>
<dbReference type="PANTHER" id="PTHR38459">
    <property type="entry name" value="PROPHAGE BACTOPRENOL-LINKED GLUCOSE TRANSLOCASE HOMOLOG"/>
    <property type="match status" value="1"/>
</dbReference>
<feature type="transmembrane region" description="Helical" evidence="6">
    <location>
        <begin position="7"/>
        <end position="28"/>
    </location>
</feature>
<sequence length="122" mass="13925">MNTIKKELLRFLVAGFSAVFVDLSTYYLLLKLLQHNSAKAISFILGTIVAYIINKYWTFEKKEKSYVEILRFVILYSITLGANVLVNKYVLNNTNVIVVAFLAATATSTVLNFIGQKFWVFK</sequence>
<dbReference type="RefSeq" id="WP_091496588.1">
    <property type="nucleotide sequence ID" value="NZ_FOMH01000011.1"/>
</dbReference>
<evidence type="ECO:0000256" key="5">
    <source>
        <dbReference type="ARBA" id="ARBA00023136"/>
    </source>
</evidence>
<dbReference type="InterPro" id="IPR007267">
    <property type="entry name" value="GtrA_DPMS_TM"/>
</dbReference>
<evidence type="ECO:0000256" key="2">
    <source>
        <dbReference type="ARBA" id="ARBA00009399"/>
    </source>
</evidence>